<proteinExistence type="predicted"/>
<keyword evidence="2" id="KW-1185">Reference proteome</keyword>
<name>A0A1N7MRJ4_9BACT</name>
<dbReference type="STRING" id="529505.SAMN05421761_10763"/>
<accession>A0A1N7MRJ4</accession>
<dbReference type="EMBL" id="FTOP01000007">
    <property type="protein sequence ID" value="SIS88638.1"/>
    <property type="molecule type" value="Genomic_DNA"/>
</dbReference>
<reference evidence="2" key="1">
    <citation type="submission" date="2017-01" db="EMBL/GenBank/DDBJ databases">
        <authorList>
            <person name="Varghese N."/>
            <person name="Submissions S."/>
        </authorList>
    </citation>
    <scope>NUCLEOTIDE SEQUENCE [LARGE SCALE GENOMIC DNA]</scope>
    <source>
        <strain evidence="2">DSM 46698</strain>
    </source>
</reference>
<evidence type="ECO:0000313" key="1">
    <source>
        <dbReference type="EMBL" id="SIS88638.1"/>
    </source>
</evidence>
<organism evidence="1 2">
    <name type="scientific">Belliella pelovolcani</name>
    <dbReference type="NCBI Taxonomy" id="529505"/>
    <lineage>
        <taxon>Bacteria</taxon>
        <taxon>Pseudomonadati</taxon>
        <taxon>Bacteroidota</taxon>
        <taxon>Cytophagia</taxon>
        <taxon>Cytophagales</taxon>
        <taxon>Cyclobacteriaceae</taxon>
        <taxon>Belliella</taxon>
    </lineage>
</organism>
<sequence>MLIIPPFFIVNFLLINMENLQLLIYALEKAVKHEVFNQLEIKTIQDVIEKISTELNKEQDEKDNKNN</sequence>
<gene>
    <name evidence="1" type="ORF">SAMN05421761_10763</name>
</gene>
<dbReference type="Proteomes" id="UP000186026">
    <property type="component" value="Unassembled WGS sequence"/>
</dbReference>
<dbReference type="AlphaFoldDB" id="A0A1N7MRJ4"/>
<protein>
    <submittedName>
        <fullName evidence="1">Uncharacterized protein</fullName>
    </submittedName>
</protein>
<evidence type="ECO:0000313" key="2">
    <source>
        <dbReference type="Proteomes" id="UP000186026"/>
    </source>
</evidence>